<dbReference type="EMBL" id="CP053381">
    <property type="protein sequence ID" value="QTP56332.1"/>
    <property type="molecule type" value="Genomic_DNA"/>
</dbReference>
<accession>A0ABX7W9U7</accession>
<gene>
    <name evidence="2" type="ORF">HNO51_17560</name>
</gene>
<reference evidence="2 3" key="1">
    <citation type="journal article" date="2021" name="Front. Microbiol.">
        <title>Aerobic Denitrification and Heterotrophic Sulfur Oxidation in the Genus Halomonas Revealed by Six Novel Species Characterizations and Genome-Based Analysis.</title>
        <authorList>
            <person name="Wang L."/>
            <person name="Shao Z."/>
        </authorList>
    </citation>
    <scope>NUCLEOTIDE SEQUENCE [LARGE SCALE GENOMIC DNA]</scope>
    <source>
        <strain evidence="2 3">MCCC 1A11059</strain>
    </source>
</reference>
<dbReference type="RefSeq" id="WP_209538019.1">
    <property type="nucleotide sequence ID" value="NZ_CP053381.1"/>
</dbReference>
<proteinExistence type="predicted"/>
<evidence type="ECO:0000313" key="2">
    <source>
        <dbReference type="EMBL" id="QTP56332.1"/>
    </source>
</evidence>
<sequence>MILSFTVGNRLRKRHPKCPDLLLYWDNHYRRMPVQSQLGPLITNYLEKTYRVMTQARNSCTRLLAVRLDLRFPAEMPVGPLHADNGVISRFLYLLRCELDDAGLKYPHDLRYVWCREQHKSDKPHYHLLLLLNGDAYYSIGDMRPSAGGGYHAQNLFHRIVRAWCRAIGWPSDTMQGLVHVARDTLTCELFVQHFHSNDHATFADVFYRTSYLSKAATKQLGQGIHCFDGSCR</sequence>
<evidence type="ECO:0000259" key="1">
    <source>
        <dbReference type="Pfam" id="PF11726"/>
    </source>
</evidence>
<evidence type="ECO:0000313" key="3">
    <source>
        <dbReference type="Proteomes" id="UP000671868"/>
    </source>
</evidence>
<feature type="domain" description="YagK/YfjJ C-terminal" evidence="1">
    <location>
        <begin position="61"/>
        <end position="228"/>
    </location>
</feature>
<name>A0ABX7W9U7_9GAMM</name>
<dbReference type="InterPro" id="IPR057271">
    <property type="entry name" value="YagK_YfjJ_C"/>
</dbReference>
<keyword evidence="3" id="KW-1185">Reference proteome</keyword>
<dbReference type="Proteomes" id="UP000671868">
    <property type="component" value="Chromosome"/>
</dbReference>
<organism evidence="2 3">
    <name type="scientific">Billgrantia sulfidoxydans</name>
    <dbReference type="NCBI Taxonomy" id="2733484"/>
    <lineage>
        <taxon>Bacteria</taxon>
        <taxon>Pseudomonadati</taxon>
        <taxon>Pseudomonadota</taxon>
        <taxon>Gammaproteobacteria</taxon>
        <taxon>Oceanospirillales</taxon>
        <taxon>Halomonadaceae</taxon>
        <taxon>Billgrantia</taxon>
    </lineage>
</organism>
<dbReference type="Pfam" id="PF11726">
    <property type="entry name" value="YagK_YfjJ_C"/>
    <property type="match status" value="1"/>
</dbReference>
<protein>
    <submittedName>
        <fullName evidence="2">Inovirus Gp2 family protein</fullName>
    </submittedName>
</protein>